<accession>A0ABT3FI42</accession>
<dbReference type="EMBL" id="JAPDDS010000001">
    <property type="protein sequence ID" value="MCW1883238.1"/>
    <property type="molecule type" value="Genomic_DNA"/>
</dbReference>
<evidence type="ECO:0000256" key="1">
    <source>
        <dbReference type="SAM" id="MobiDB-lite"/>
    </source>
</evidence>
<evidence type="ECO:0000259" key="3">
    <source>
        <dbReference type="Pfam" id="PF13439"/>
    </source>
</evidence>
<dbReference type="Pfam" id="PF00534">
    <property type="entry name" value="Glycos_transf_1"/>
    <property type="match status" value="1"/>
</dbReference>
<gene>
    <name evidence="4" type="ORF">OKA04_00755</name>
</gene>
<keyword evidence="4" id="KW-0328">Glycosyltransferase</keyword>
<organism evidence="4 5">
    <name type="scientific">Luteolibacter flavescens</name>
    <dbReference type="NCBI Taxonomy" id="1859460"/>
    <lineage>
        <taxon>Bacteria</taxon>
        <taxon>Pseudomonadati</taxon>
        <taxon>Verrucomicrobiota</taxon>
        <taxon>Verrucomicrobiia</taxon>
        <taxon>Verrucomicrobiales</taxon>
        <taxon>Verrucomicrobiaceae</taxon>
        <taxon>Luteolibacter</taxon>
    </lineage>
</organism>
<evidence type="ECO:0000313" key="5">
    <source>
        <dbReference type="Proteomes" id="UP001207930"/>
    </source>
</evidence>
<keyword evidence="4" id="KW-0808">Transferase</keyword>
<keyword evidence="5" id="KW-1185">Reference proteome</keyword>
<feature type="compositionally biased region" description="Basic and acidic residues" evidence="1">
    <location>
        <begin position="436"/>
        <end position="455"/>
    </location>
</feature>
<comment type="caution">
    <text evidence="4">The sequence shown here is derived from an EMBL/GenBank/DDBJ whole genome shotgun (WGS) entry which is preliminary data.</text>
</comment>
<dbReference type="Pfam" id="PF13439">
    <property type="entry name" value="Glyco_transf_4"/>
    <property type="match status" value="1"/>
</dbReference>
<dbReference type="InterPro" id="IPR001296">
    <property type="entry name" value="Glyco_trans_1"/>
</dbReference>
<feature type="compositionally biased region" description="Basic and acidic residues" evidence="1">
    <location>
        <begin position="420"/>
        <end position="430"/>
    </location>
</feature>
<name>A0ABT3FI42_9BACT</name>
<feature type="domain" description="Glycosyl transferase family 1" evidence="2">
    <location>
        <begin position="203"/>
        <end position="365"/>
    </location>
</feature>
<dbReference type="SUPFAM" id="SSF53756">
    <property type="entry name" value="UDP-Glycosyltransferase/glycogen phosphorylase"/>
    <property type="match status" value="1"/>
</dbReference>
<sequence>MKIAMLSWESLHSIPVGGGAVHVTELAAALERRGHEVHVFTRLGQGQTTSALIDGVHYHRCPIELHPDFITETNNMGNALMYFLAAHEVESGKPFDIVHGHDWLCSKAVAQAKNDHGRKAVFTIHSTQFGRTGNNLHTGVCDRIRAIEREGTYVADRVIAVSGYLADEVKWQYEVPDWKLRVVYNGIDCTRFDDPIDPAICRASYGVAPMDPMILFVGRISTQKGPDLLLEAMPSILHYKPNAKAVFVGGGDMLGHLKHRAKELGVDFAVRFPGAMSPDGDVMNLFKSADVVCVPSRNEPFGIVVLEAWAASKPVVVTRNGGPRDFVSHGEDGYIVDATAWGIADGVKAAFSNFEHARWMGSRGRVKAAYGFSWDTIAEQTEAVYREILPVSAVVEGKKTEVSETAEPVAKNAPVTEIDSPDKAVAKKPEVPAVKKTPELKIPESAKDDVMTRDR</sequence>
<feature type="domain" description="Glycosyltransferase subfamily 4-like N-terminal" evidence="3">
    <location>
        <begin position="16"/>
        <end position="191"/>
    </location>
</feature>
<dbReference type="EC" id="2.4.-.-" evidence="4"/>
<proteinExistence type="predicted"/>
<protein>
    <submittedName>
        <fullName evidence="4">Glycosyltransferase</fullName>
        <ecNumber evidence="4">2.4.-.-</ecNumber>
    </submittedName>
</protein>
<feature type="region of interest" description="Disordered" evidence="1">
    <location>
        <begin position="405"/>
        <end position="455"/>
    </location>
</feature>
<dbReference type="Gene3D" id="3.40.50.2000">
    <property type="entry name" value="Glycogen Phosphorylase B"/>
    <property type="match status" value="2"/>
</dbReference>
<dbReference type="PANTHER" id="PTHR12526:SF625">
    <property type="entry name" value="PHOSPHATIDYLINOSITOL GLYCAN-CLASS A"/>
    <property type="match status" value="1"/>
</dbReference>
<dbReference type="RefSeq" id="WP_264499200.1">
    <property type="nucleotide sequence ID" value="NZ_JAPDDS010000001.1"/>
</dbReference>
<dbReference type="Proteomes" id="UP001207930">
    <property type="component" value="Unassembled WGS sequence"/>
</dbReference>
<dbReference type="InterPro" id="IPR028098">
    <property type="entry name" value="Glyco_trans_4-like_N"/>
</dbReference>
<dbReference type="GO" id="GO:0016757">
    <property type="term" value="F:glycosyltransferase activity"/>
    <property type="evidence" value="ECO:0007669"/>
    <property type="project" value="UniProtKB-KW"/>
</dbReference>
<reference evidence="4 5" key="1">
    <citation type="submission" date="2022-10" db="EMBL/GenBank/DDBJ databases">
        <title>Luteolibacter flavescens strain MCCC 1K03193, whole genome shotgun sequencing project.</title>
        <authorList>
            <person name="Zhao G."/>
            <person name="Shen L."/>
        </authorList>
    </citation>
    <scope>NUCLEOTIDE SEQUENCE [LARGE SCALE GENOMIC DNA]</scope>
    <source>
        <strain evidence="4 5">MCCC 1K03193</strain>
    </source>
</reference>
<evidence type="ECO:0000259" key="2">
    <source>
        <dbReference type="Pfam" id="PF00534"/>
    </source>
</evidence>
<dbReference type="PANTHER" id="PTHR12526">
    <property type="entry name" value="GLYCOSYLTRANSFERASE"/>
    <property type="match status" value="1"/>
</dbReference>
<evidence type="ECO:0000313" key="4">
    <source>
        <dbReference type="EMBL" id="MCW1883238.1"/>
    </source>
</evidence>
<dbReference type="CDD" id="cd03801">
    <property type="entry name" value="GT4_PimA-like"/>
    <property type="match status" value="1"/>
</dbReference>